<dbReference type="SUPFAM" id="SSF56112">
    <property type="entry name" value="Protein kinase-like (PK-like)"/>
    <property type="match status" value="1"/>
</dbReference>
<dbReference type="Gene3D" id="1.10.510.10">
    <property type="entry name" value="Transferase(Phosphotransferase) domain 1"/>
    <property type="match status" value="1"/>
</dbReference>
<dbReference type="InterPro" id="IPR011009">
    <property type="entry name" value="Kinase-like_dom_sf"/>
</dbReference>
<dbReference type="GO" id="GO:1902554">
    <property type="term" value="C:serine/threonine protein kinase complex"/>
    <property type="evidence" value="ECO:0007669"/>
    <property type="project" value="TreeGrafter"/>
</dbReference>
<name>A0A1B6E5P5_9HEMI</name>
<evidence type="ECO:0000313" key="3">
    <source>
        <dbReference type="EMBL" id="JAS13709.1"/>
    </source>
</evidence>
<organism evidence="4">
    <name type="scientific">Clastoptera arizonana</name>
    <name type="common">Arizona spittle bug</name>
    <dbReference type="NCBI Taxonomy" id="38151"/>
    <lineage>
        <taxon>Eukaryota</taxon>
        <taxon>Metazoa</taxon>
        <taxon>Ecdysozoa</taxon>
        <taxon>Arthropoda</taxon>
        <taxon>Hexapoda</taxon>
        <taxon>Insecta</taxon>
        <taxon>Pterygota</taxon>
        <taxon>Neoptera</taxon>
        <taxon>Paraneoptera</taxon>
        <taxon>Hemiptera</taxon>
        <taxon>Auchenorrhyncha</taxon>
        <taxon>Cercopoidea</taxon>
        <taxon>Clastopteridae</taxon>
        <taxon>Clastoptera</taxon>
    </lineage>
</organism>
<reference evidence="4" key="1">
    <citation type="submission" date="2015-12" db="EMBL/GenBank/DDBJ databases">
        <title>De novo transcriptome assembly of four potential Pierce s Disease insect vectors from Arizona vineyards.</title>
        <authorList>
            <person name="Tassone E.E."/>
        </authorList>
    </citation>
    <scope>NUCLEOTIDE SEQUENCE</scope>
</reference>
<dbReference type="PANTHER" id="PTHR48014">
    <property type="entry name" value="SERINE/THREONINE-PROTEIN KINASE FRAY2"/>
    <property type="match status" value="1"/>
</dbReference>
<dbReference type="EMBL" id="GEDC01023589">
    <property type="protein sequence ID" value="JAS13709.1"/>
    <property type="molecule type" value="Transcribed_RNA"/>
</dbReference>
<dbReference type="GO" id="GO:0006611">
    <property type="term" value="P:protein export from nucleus"/>
    <property type="evidence" value="ECO:0007669"/>
    <property type="project" value="TreeGrafter"/>
</dbReference>
<proteinExistence type="inferred from homology"/>
<dbReference type="GO" id="GO:0004672">
    <property type="term" value="F:protein kinase activity"/>
    <property type="evidence" value="ECO:0007669"/>
    <property type="project" value="InterPro"/>
</dbReference>
<gene>
    <name evidence="4" type="ORF">g.5192</name>
    <name evidence="3" type="ORF">g.5193</name>
</gene>
<feature type="domain" description="Protein kinase" evidence="2">
    <location>
        <begin position="12"/>
        <end position="312"/>
    </location>
</feature>
<comment type="similarity">
    <text evidence="1">Belongs to the protein kinase superfamily. STE Ser/Thr protein kinase family. STE20 subfamily.</text>
</comment>
<dbReference type="GO" id="GO:0005524">
    <property type="term" value="F:ATP binding"/>
    <property type="evidence" value="ECO:0007669"/>
    <property type="project" value="InterPro"/>
</dbReference>
<accession>A0A1B6E5P5</accession>
<evidence type="ECO:0000259" key="2">
    <source>
        <dbReference type="PROSITE" id="PS50011"/>
    </source>
</evidence>
<dbReference type="EMBL" id="GEDC01004038">
    <property type="protein sequence ID" value="JAS33260.1"/>
    <property type="molecule type" value="Transcribed_RNA"/>
</dbReference>
<dbReference type="PROSITE" id="PS50011">
    <property type="entry name" value="PROTEIN_KINASE_DOM"/>
    <property type="match status" value="1"/>
</dbReference>
<dbReference type="InterPro" id="IPR047173">
    <property type="entry name" value="STRAD_A/B-like"/>
</dbReference>
<dbReference type="InterPro" id="IPR000719">
    <property type="entry name" value="Prot_kinase_dom"/>
</dbReference>
<sequence length="365" mass="41103">MSSQSDTDPSNYLMCSILGHSSNGVSVVYLARHNPTKSLVAIKKYSMDQLTEEHSQLIQDEIIIMRKLSHQNVLKCLSSFVIGPDVLTITPLQNYRSCHDLITCHFNMGLPELAISMIIKDVLQALVYIHGMGYIHRAVRAGHILVNDRGYSVLTGLSYACPTIVNGKIQKKVHSFPRSTANNLNWLSPEVLQQNLLGYGEKSDVYSVGITTCELANGLVPYYDMASTLMLTEKIRADNPPQLYDCSTYYVEEDPDPGSSGDNAICPSTSDKMREYASRKFSEPFHEFNDLCLLREPNERPTPAQLLNHPFFKQIRKTNITLNEILQPAVPITEHNINHYQSDLRTLLAADQLSTLELTSFTWDF</sequence>
<evidence type="ECO:0000313" key="4">
    <source>
        <dbReference type="EMBL" id="JAS33260.1"/>
    </source>
</evidence>
<protein>
    <recommendedName>
        <fullName evidence="2">Protein kinase domain-containing protein</fullName>
    </recommendedName>
</protein>
<dbReference type="PANTHER" id="PTHR48014:SF21">
    <property type="entry name" value="SERINE_THREONINE-PROTEIN KINASE FRAY2"/>
    <property type="match status" value="1"/>
</dbReference>
<dbReference type="GO" id="GO:0043539">
    <property type="term" value="F:protein serine/threonine kinase activator activity"/>
    <property type="evidence" value="ECO:0007669"/>
    <property type="project" value="InterPro"/>
</dbReference>
<evidence type="ECO:0000256" key="1">
    <source>
        <dbReference type="ARBA" id="ARBA00008874"/>
    </source>
</evidence>
<dbReference type="Gene3D" id="3.30.200.20">
    <property type="entry name" value="Phosphorylase Kinase, domain 1"/>
    <property type="match status" value="1"/>
</dbReference>
<dbReference type="Pfam" id="PF00069">
    <property type="entry name" value="Pkinase"/>
    <property type="match status" value="1"/>
</dbReference>
<dbReference type="AlphaFoldDB" id="A0A1B6E5P5"/>